<dbReference type="AlphaFoldDB" id="A0A699V5P2"/>
<organism evidence="1">
    <name type="scientific">Tanacetum cinerariifolium</name>
    <name type="common">Dalmatian daisy</name>
    <name type="synonym">Chrysanthemum cinerariifolium</name>
    <dbReference type="NCBI Taxonomy" id="118510"/>
    <lineage>
        <taxon>Eukaryota</taxon>
        <taxon>Viridiplantae</taxon>
        <taxon>Streptophyta</taxon>
        <taxon>Embryophyta</taxon>
        <taxon>Tracheophyta</taxon>
        <taxon>Spermatophyta</taxon>
        <taxon>Magnoliopsida</taxon>
        <taxon>eudicotyledons</taxon>
        <taxon>Gunneridae</taxon>
        <taxon>Pentapetalae</taxon>
        <taxon>asterids</taxon>
        <taxon>campanulids</taxon>
        <taxon>Asterales</taxon>
        <taxon>Asteraceae</taxon>
        <taxon>Asteroideae</taxon>
        <taxon>Anthemideae</taxon>
        <taxon>Anthemidinae</taxon>
        <taxon>Tanacetum</taxon>
    </lineage>
</organism>
<proteinExistence type="predicted"/>
<dbReference type="EMBL" id="BKCJ011387405">
    <property type="protein sequence ID" value="GFD28646.1"/>
    <property type="molecule type" value="Genomic_DNA"/>
</dbReference>
<name>A0A699V5P2_TANCI</name>
<evidence type="ECO:0000313" key="1">
    <source>
        <dbReference type="EMBL" id="GFD28646.1"/>
    </source>
</evidence>
<comment type="caution">
    <text evidence="1">The sequence shown here is derived from an EMBL/GenBank/DDBJ whole genome shotgun (WGS) entry which is preliminary data.</text>
</comment>
<reference evidence="1" key="1">
    <citation type="journal article" date="2019" name="Sci. Rep.">
        <title>Draft genome of Tanacetum cinerariifolium, the natural source of mosquito coil.</title>
        <authorList>
            <person name="Yamashiro T."/>
            <person name="Shiraishi A."/>
            <person name="Satake H."/>
            <person name="Nakayama K."/>
        </authorList>
    </citation>
    <scope>NUCLEOTIDE SEQUENCE</scope>
</reference>
<gene>
    <name evidence="1" type="ORF">Tci_900615</name>
</gene>
<protein>
    <submittedName>
        <fullName evidence="1">Uncharacterized protein</fullName>
    </submittedName>
</protein>
<sequence>MNFVCLLCKDKKTSRSKAVRKAATALQKKLQDVPVDNMMNHLNKLDVKEESVKVGNDVATKEAVKVGDDVATKEAVKVGNDVTTKEVVKVGDDVATKEVVSSDKKQKK</sequence>
<accession>A0A699V5P2</accession>